<evidence type="ECO:0000256" key="8">
    <source>
        <dbReference type="ARBA" id="ARBA00023004"/>
    </source>
</evidence>
<keyword evidence="10 15" id="KW-0798">TonB box</keyword>
<dbReference type="Gene3D" id="2.170.130.10">
    <property type="entry name" value="TonB-dependent receptor, plug domain"/>
    <property type="match status" value="1"/>
</dbReference>
<dbReference type="CDD" id="cd01347">
    <property type="entry name" value="ligand_gated_channel"/>
    <property type="match status" value="1"/>
</dbReference>
<dbReference type="RefSeq" id="WP_090260991.1">
    <property type="nucleotide sequence ID" value="NZ_FOIR01000005.1"/>
</dbReference>
<dbReference type="AlphaFoldDB" id="A0A1I0RNM5"/>
<keyword evidence="12" id="KW-0675">Receptor</keyword>
<feature type="domain" description="TonB-dependent receptor-like beta-barrel" evidence="17">
    <location>
        <begin position="339"/>
        <end position="777"/>
    </location>
</feature>
<evidence type="ECO:0000256" key="7">
    <source>
        <dbReference type="ARBA" id="ARBA00022729"/>
    </source>
</evidence>
<name>A0A1I0RNM5_9BACT</name>
<evidence type="ECO:0000256" key="15">
    <source>
        <dbReference type="RuleBase" id="RU003357"/>
    </source>
</evidence>
<keyword evidence="20" id="KW-1185">Reference proteome</keyword>
<evidence type="ECO:0000259" key="17">
    <source>
        <dbReference type="Pfam" id="PF00593"/>
    </source>
</evidence>
<evidence type="ECO:0000256" key="5">
    <source>
        <dbReference type="ARBA" id="ARBA00022496"/>
    </source>
</evidence>
<dbReference type="PANTHER" id="PTHR32552:SF68">
    <property type="entry name" value="FERRICHROME OUTER MEMBRANE TRANSPORTER_PHAGE RECEPTOR"/>
    <property type="match status" value="1"/>
</dbReference>
<dbReference type="SUPFAM" id="SSF56935">
    <property type="entry name" value="Porins"/>
    <property type="match status" value="1"/>
</dbReference>
<keyword evidence="3 14" id="KW-0813">Transport</keyword>
<gene>
    <name evidence="19" type="ORF">SAMN05216290_3893</name>
</gene>
<dbReference type="InterPro" id="IPR039426">
    <property type="entry name" value="TonB-dep_rcpt-like"/>
</dbReference>
<evidence type="ECO:0000256" key="14">
    <source>
        <dbReference type="PROSITE-ProRule" id="PRU01360"/>
    </source>
</evidence>
<evidence type="ECO:0000259" key="18">
    <source>
        <dbReference type="Pfam" id="PF07715"/>
    </source>
</evidence>
<dbReference type="InterPro" id="IPR012910">
    <property type="entry name" value="Plug_dom"/>
</dbReference>
<comment type="similarity">
    <text evidence="2 14 15">Belongs to the TonB-dependent receptor family.</text>
</comment>
<evidence type="ECO:0000313" key="20">
    <source>
        <dbReference type="Proteomes" id="UP000199437"/>
    </source>
</evidence>
<comment type="subcellular location">
    <subcellularLocation>
        <location evidence="1 14">Cell outer membrane</location>
        <topology evidence="1 14">Multi-pass membrane protein</topology>
    </subcellularLocation>
</comment>
<dbReference type="Pfam" id="PF07715">
    <property type="entry name" value="Plug"/>
    <property type="match status" value="1"/>
</dbReference>
<keyword evidence="5" id="KW-0410">Iron transport</keyword>
<dbReference type="Proteomes" id="UP000199437">
    <property type="component" value="Unassembled WGS sequence"/>
</dbReference>
<evidence type="ECO:0000256" key="11">
    <source>
        <dbReference type="ARBA" id="ARBA00023136"/>
    </source>
</evidence>
<dbReference type="OrthoDB" id="9758472at2"/>
<dbReference type="GO" id="GO:0015891">
    <property type="term" value="P:siderophore transport"/>
    <property type="evidence" value="ECO:0007669"/>
    <property type="project" value="InterPro"/>
</dbReference>
<dbReference type="PROSITE" id="PS01156">
    <property type="entry name" value="TONB_DEPENDENT_REC_2"/>
    <property type="match status" value="1"/>
</dbReference>
<evidence type="ECO:0000256" key="4">
    <source>
        <dbReference type="ARBA" id="ARBA00022452"/>
    </source>
</evidence>
<dbReference type="Pfam" id="PF00593">
    <property type="entry name" value="TonB_dep_Rec_b-barrel"/>
    <property type="match status" value="1"/>
</dbReference>
<evidence type="ECO:0000256" key="6">
    <source>
        <dbReference type="ARBA" id="ARBA00022692"/>
    </source>
</evidence>
<dbReference type="InterPro" id="IPR010917">
    <property type="entry name" value="TonB_rcpt_CS"/>
</dbReference>
<keyword evidence="11 14" id="KW-0472">Membrane</keyword>
<feature type="chain" id="PRO_5011492269" evidence="16">
    <location>
        <begin position="20"/>
        <end position="805"/>
    </location>
</feature>
<sequence length="805" mass="88126">MRKLLQLIVLLFITLNAYAQSGTIKGRVLDNNQLPLPGVNVAVLGTQQGAITDIDGEFTISGVATGPATLKLSFIGFKTLEIELNVDGRTTELSEITLYEGNEILQDVEVTAERTNKFSREETAYVAKLPLKDMENTQVYTTITNELLVSQTVTNFEDALKNATGVDKLWTSTGRGGDGAGYYSLRGFSVQPQLVNGMPGLTNGTINAANIERIEVLKGPSATLFGNSVGSYGGIINVVTKKPYAGQGGMVDYTTGSFGFNQLTADFNGALDKEKSVYFRLNTSYQTKGSFQDAGMRETFFIAPSLTYRANNRLSLSFYGEITKAEQTNPTMLFLNRAVPSAASNLEELGYNRNLSFTSNALTLKTPTSNFRGEASYKLSDNWTSQTVVSTSHTITDGYYSYLYDYGVYPTNVFTRLINKQNGQTNTFDIQENLIGDFKIGNLRNRFVFGIDYLTATSSDYSSGYAFYGSVSPSGQLYADNPLTPEVETGPWALTTAGVDAALANQPNGSNKATQNVISSYVSDVINFTPTLSVMASVRLDRFENEGDLEGAGAYDQTTLSPKFGVLYQPIADKLSVFANYQNSFNNVGPALVGDPNDGPQTLKSFDPEQANQLEFGFKTNLFYNRLNATVSYYGITVSDKVMADPDNPFNQIQAGEVTSSGFEIEINANPVAGLNFRGGYTNNESEVIETDNDNQLGTRPLEAGPKELYNFWATYEVQNGALTGIGFGFGINGSSERAVLNYANTGTFMLPKYTIGNASVYYQLEKFRVGLKVNNLFDEEYYSGWSTITPQEPRAYLLSLQYKF</sequence>
<dbReference type="STRING" id="1267423.SAMN05216290_3893"/>
<evidence type="ECO:0000256" key="13">
    <source>
        <dbReference type="ARBA" id="ARBA00023237"/>
    </source>
</evidence>
<evidence type="ECO:0000313" key="19">
    <source>
        <dbReference type="EMBL" id="SEW42855.1"/>
    </source>
</evidence>
<dbReference type="Pfam" id="PF13715">
    <property type="entry name" value="CarbopepD_reg_2"/>
    <property type="match status" value="1"/>
</dbReference>
<dbReference type="GeneID" id="99988559"/>
<dbReference type="SUPFAM" id="SSF49464">
    <property type="entry name" value="Carboxypeptidase regulatory domain-like"/>
    <property type="match status" value="1"/>
</dbReference>
<keyword evidence="8" id="KW-0408">Iron</keyword>
<dbReference type="Gene3D" id="2.40.170.20">
    <property type="entry name" value="TonB-dependent receptor, beta-barrel domain"/>
    <property type="match status" value="1"/>
</dbReference>
<reference evidence="20" key="1">
    <citation type="submission" date="2016-10" db="EMBL/GenBank/DDBJ databases">
        <authorList>
            <person name="Varghese N."/>
            <person name="Submissions S."/>
        </authorList>
    </citation>
    <scope>NUCLEOTIDE SEQUENCE [LARGE SCALE GENOMIC DNA]</scope>
    <source>
        <strain evidence="20">CGMCC 1.12402</strain>
    </source>
</reference>
<dbReference type="EMBL" id="FOIR01000005">
    <property type="protein sequence ID" value="SEW42855.1"/>
    <property type="molecule type" value="Genomic_DNA"/>
</dbReference>
<dbReference type="InterPro" id="IPR036942">
    <property type="entry name" value="Beta-barrel_TonB_sf"/>
</dbReference>
<evidence type="ECO:0000256" key="16">
    <source>
        <dbReference type="SAM" id="SignalP"/>
    </source>
</evidence>
<evidence type="ECO:0000256" key="10">
    <source>
        <dbReference type="ARBA" id="ARBA00023077"/>
    </source>
</evidence>
<keyword evidence="7 16" id="KW-0732">Signal</keyword>
<keyword evidence="6 14" id="KW-0812">Transmembrane</keyword>
<dbReference type="PANTHER" id="PTHR32552">
    <property type="entry name" value="FERRICHROME IRON RECEPTOR-RELATED"/>
    <property type="match status" value="1"/>
</dbReference>
<protein>
    <submittedName>
        <fullName evidence="19">Iron complex outermembrane recepter protein</fullName>
    </submittedName>
</protein>
<dbReference type="InterPro" id="IPR000531">
    <property type="entry name" value="Beta-barrel_TonB"/>
</dbReference>
<accession>A0A1I0RNM5</accession>
<dbReference type="GO" id="GO:0038023">
    <property type="term" value="F:signaling receptor activity"/>
    <property type="evidence" value="ECO:0007669"/>
    <property type="project" value="InterPro"/>
</dbReference>
<keyword evidence="9" id="KW-0406">Ion transport</keyword>
<dbReference type="PROSITE" id="PS52016">
    <property type="entry name" value="TONB_DEPENDENT_REC_3"/>
    <property type="match status" value="1"/>
</dbReference>
<feature type="domain" description="TonB-dependent receptor plug" evidence="18">
    <location>
        <begin position="134"/>
        <end position="227"/>
    </location>
</feature>
<proteinExistence type="inferred from homology"/>
<dbReference type="NCBIfam" id="TIGR01783">
    <property type="entry name" value="TonB-siderophor"/>
    <property type="match status" value="1"/>
</dbReference>
<organism evidence="19 20">
    <name type="scientific">Roseivirga pacifica</name>
    <dbReference type="NCBI Taxonomy" id="1267423"/>
    <lineage>
        <taxon>Bacteria</taxon>
        <taxon>Pseudomonadati</taxon>
        <taxon>Bacteroidota</taxon>
        <taxon>Cytophagia</taxon>
        <taxon>Cytophagales</taxon>
        <taxon>Roseivirgaceae</taxon>
        <taxon>Roseivirga</taxon>
    </lineage>
</organism>
<dbReference type="GO" id="GO:0009279">
    <property type="term" value="C:cell outer membrane"/>
    <property type="evidence" value="ECO:0007669"/>
    <property type="project" value="UniProtKB-SubCell"/>
</dbReference>
<dbReference type="InterPro" id="IPR037066">
    <property type="entry name" value="Plug_dom_sf"/>
</dbReference>
<dbReference type="GO" id="GO:0015344">
    <property type="term" value="F:siderophore uptake transmembrane transporter activity"/>
    <property type="evidence" value="ECO:0007669"/>
    <property type="project" value="TreeGrafter"/>
</dbReference>
<evidence type="ECO:0000256" key="1">
    <source>
        <dbReference type="ARBA" id="ARBA00004571"/>
    </source>
</evidence>
<dbReference type="InterPro" id="IPR010105">
    <property type="entry name" value="TonB_sidphr_rcpt"/>
</dbReference>
<evidence type="ECO:0000256" key="3">
    <source>
        <dbReference type="ARBA" id="ARBA00022448"/>
    </source>
</evidence>
<keyword evidence="4 14" id="KW-1134">Transmembrane beta strand</keyword>
<dbReference type="Gene3D" id="2.60.40.1120">
    <property type="entry name" value="Carboxypeptidase-like, regulatory domain"/>
    <property type="match status" value="1"/>
</dbReference>
<feature type="signal peptide" evidence="16">
    <location>
        <begin position="1"/>
        <end position="19"/>
    </location>
</feature>
<evidence type="ECO:0000256" key="9">
    <source>
        <dbReference type="ARBA" id="ARBA00023065"/>
    </source>
</evidence>
<evidence type="ECO:0000256" key="2">
    <source>
        <dbReference type="ARBA" id="ARBA00009810"/>
    </source>
</evidence>
<evidence type="ECO:0000256" key="12">
    <source>
        <dbReference type="ARBA" id="ARBA00023170"/>
    </source>
</evidence>
<dbReference type="InterPro" id="IPR008969">
    <property type="entry name" value="CarboxyPept-like_regulatory"/>
</dbReference>
<keyword evidence="13 14" id="KW-0998">Cell outer membrane</keyword>